<comment type="caution">
    <text evidence="3">The sequence shown here is derived from an EMBL/GenBank/DDBJ whole genome shotgun (WGS) entry which is preliminary data.</text>
</comment>
<accession>A0A4R1BKQ3</accession>
<dbReference type="RefSeq" id="WP_131447985.1">
    <property type="nucleotide sequence ID" value="NZ_SJZI01000008.1"/>
</dbReference>
<dbReference type="InterPro" id="IPR051262">
    <property type="entry name" value="SMP-30/CGR1_Lactonase"/>
</dbReference>
<dbReference type="InterPro" id="IPR013658">
    <property type="entry name" value="SGL"/>
</dbReference>
<feature type="domain" description="SMP-30/Gluconolactonase/LRE-like region" evidence="2">
    <location>
        <begin position="28"/>
        <end position="279"/>
    </location>
</feature>
<dbReference type="Gene3D" id="2.120.10.30">
    <property type="entry name" value="TolB, C-terminal domain"/>
    <property type="match status" value="1"/>
</dbReference>
<evidence type="ECO:0000313" key="4">
    <source>
        <dbReference type="Proteomes" id="UP000295334"/>
    </source>
</evidence>
<dbReference type="InterPro" id="IPR011042">
    <property type="entry name" value="6-blade_b-propeller_TolB-like"/>
</dbReference>
<dbReference type="Pfam" id="PF08450">
    <property type="entry name" value="SGL"/>
    <property type="match status" value="1"/>
</dbReference>
<name>A0A4R1BKQ3_9BACT</name>
<evidence type="ECO:0000259" key="2">
    <source>
        <dbReference type="Pfam" id="PF08450"/>
    </source>
</evidence>
<dbReference type="Proteomes" id="UP000295334">
    <property type="component" value="Unassembled WGS sequence"/>
</dbReference>
<reference evidence="3 4" key="1">
    <citation type="submission" date="2019-03" db="EMBL/GenBank/DDBJ databases">
        <authorList>
            <person name="Kim M.K.M."/>
        </authorList>
    </citation>
    <scope>NUCLEOTIDE SEQUENCE [LARGE SCALE GENOMIC DNA]</scope>
    <source>
        <strain evidence="3 4">17J68-12</strain>
    </source>
</reference>
<protein>
    <submittedName>
        <fullName evidence="3">SMP-30/gluconolactonase/LRE family protein</fullName>
    </submittedName>
</protein>
<evidence type="ECO:0000313" key="3">
    <source>
        <dbReference type="EMBL" id="TCJ17808.1"/>
    </source>
</evidence>
<dbReference type="AlphaFoldDB" id="A0A4R1BKQ3"/>
<proteinExistence type="predicted"/>
<dbReference type="PANTHER" id="PTHR47572:SF4">
    <property type="entry name" value="LACTONASE DRP35"/>
    <property type="match status" value="1"/>
</dbReference>
<dbReference type="OrthoDB" id="241638at2"/>
<evidence type="ECO:0000256" key="1">
    <source>
        <dbReference type="ARBA" id="ARBA00022801"/>
    </source>
</evidence>
<dbReference type="SUPFAM" id="SSF63829">
    <property type="entry name" value="Calcium-dependent phosphotriesterase"/>
    <property type="match status" value="1"/>
</dbReference>
<dbReference type="GO" id="GO:0016787">
    <property type="term" value="F:hydrolase activity"/>
    <property type="evidence" value="ECO:0007669"/>
    <property type="project" value="UniProtKB-KW"/>
</dbReference>
<dbReference type="PANTHER" id="PTHR47572">
    <property type="entry name" value="LIPOPROTEIN-RELATED"/>
    <property type="match status" value="1"/>
</dbReference>
<dbReference type="EMBL" id="SJZI01000008">
    <property type="protein sequence ID" value="TCJ17808.1"/>
    <property type="molecule type" value="Genomic_DNA"/>
</dbReference>
<gene>
    <name evidence="3" type="ORF">EPD60_06390</name>
</gene>
<keyword evidence="1" id="KW-0378">Hydrolase</keyword>
<keyword evidence="4" id="KW-1185">Reference proteome</keyword>
<organism evidence="3 4">
    <name type="scientific">Flaviaesturariibacter flavus</name>
    <dbReference type="NCBI Taxonomy" id="2502780"/>
    <lineage>
        <taxon>Bacteria</taxon>
        <taxon>Pseudomonadati</taxon>
        <taxon>Bacteroidota</taxon>
        <taxon>Chitinophagia</taxon>
        <taxon>Chitinophagales</taxon>
        <taxon>Chitinophagaceae</taxon>
        <taxon>Flaviaestuariibacter</taxon>
    </lineage>
</organism>
<sequence>MLQIFDDRARRILNEHFFSETWSTENEFTEGPVWNEAGYYLYSDIPANRIYRIDTATRTRTVFLEPSGCTLEDRSFLSGQPGSNGLAYDRAGSLYICQHGNGAVALYENDTLQTLIAGPDDKPFNSPNDIVVDAGGAVFFSDPPYGLKDQQLRPDLRQSEAAFYCWRDGMLMAFCKEYKYPNGLCLSPDERTVYVCSSKPFERKLLQYDALTLEFKGQLAEENCDGIKCDPQGNLWLCTKDGILLLSPQGERLALIALEKIPANCCWGGQGKKDLFVTAREHVYCLRGLRL</sequence>